<dbReference type="EMBL" id="CP118166">
    <property type="protein sequence ID" value="WDI31264.1"/>
    <property type="molecule type" value="Genomic_DNA"/>
</dbReference>
<dbReference type="RefSeq" id="WP_274493113.1">
    <property type="nucleotide sequence ID" value="NZ_CP118166.1"/>
</dbReference>
<reference evidence="2" key="1">
    <citation type="submission" date="2023-02" db="EMBL/GenBank/DDBJ databases">
        <title>Genome sequence of Hyphococcus flavus.</title>
        <authorList>
            <person name="Rong J.-C."/>
            <person name="Zhao Q."/>
            <person name="Yi M."/>
            <person name="Wu J.-Y."/>
        </authorList>
    </citation>
    <scope>NUCLEOTIDE SEQUENCE</scope>
    <source>
        <strain evidence="2">MCCC 1K03223</strain>
    </source>
</reference>
<dbReference type="InterPro" id="IPR006652">
    <property type="entry name" value="Kelch_1"/>
</dbReference>
<evidence type="ECO:0000313" key="2">
    <source>
        <dbReference type="EMBL" id="WDI31264.1"/>
    </source>
</evidence>
<dbReference type="PANTHER" id="PTHR46375">
    <property type="entry name" value="KELCH REPEAT AND BTB DOMAIN-CONTAINING PROTEIN 13-RELATED"/>
    <property type="match status" value="1"/>
</dbReference>
<dbReference type="PROSITE" id="PS51318">
    <property type="entry name" value="TAT"/>
    <property type="match status" value="1"/>
</dbReference>
<proteinExistence type="predicted"/>
<dbReference type="PANTHER" id="PTHR46375:SF3">
    <property type="entry name" value="KELCH REPEAT AND BTB DOMAIN-CONTAINING PROTEIN 13"/>
    <property type="match status" value="1"/>
</dbReference>
<dbReference type="SUPFAM" id="SSF50965">
    <property type="entry name" value="Galactose oxidase, central domain"/>
    <property type="match status" value="1"/>
</dbReference>
<keyword evidence="3" id="KW-1185">Reference proteome</keyword>
<evidence type="ECO:0000256" key="1">
    <source>
        <dbReference type="SAM" id="SignalP"/>
    </source>
</evidence>
<dbReference type="InterPro" id="IPR015915">
    <property type="entry name" value="Kelch-typ_b-propeller"/>
</dbReference>
<dbReference type="KEGG" id="hfl:PUV54_15035"/>
<evidence type="ECO:0000313" key="3">
    <source>
        <dbReference type="Proteomes" id="UP001214043"/>
    </source>
</evidence>
<sequence length="352" mass="37427">MKTWDRRSFLVGSAAVSAGAAIPLAARADDPMGAWTPLANMPFAVQEIYPAPFRKTADPAANLKPSPLNLIVNAGGLVPDGAFNVTDAVTFYDPAYDAWGYGTPLPEPRHHVALVNNNGLLYAVGGFARDARGGWQMRGQCWRIRDLNGRWETMAPLPHPQAEMAAVSLGGYLHVVGGRAPAGSLNAQWADHIDTDEHWVFDAAANRWLDAAPMPTPRNSAAGCVVNGVLYVIGGRTVNDGNLSTVEVYDPLSDRWAQASPMPKAQGGLAAAVMNGKIYAFGGEYFNPAPGGVFAEAWEYNPDTDKWRAVAAMPRRRHGLGAVSLGNAIYVLGGASGVSSNGTSNALDRFEI</sequence>
<protein>
    <submittedName>
        <fullName evidence="2">Kelch repeat-containing protein</fullName>
    </submittedName>
</protein>
<dbReference type="Pfam" id="PF24681">
    <property type="entry name" value="Kelch_KLHDC2_KLHL20_DRC7"/>
    <property type="match status" value="1"/>
</dbReference>
<dbReference type="Proteomes" id="UP001214043">
    <property type="component" value="Chromosome"/>
</dbReference>
<feature type="signal peptide" evidence="1">
    <location>
        <begin position="1"/>
        <end position="28"/>
    </location>
</feature>
<organism evidence="2 3">
    <name type="scientific">Hyphococcus flavus</name>
    <dbReference type="NCBI Taxonomy" id="1866326"/>
    <lineage>
        <taxon>Bacteria</taxon>
        <taxon>Pseudomonadati</taxon>
        <taxon>Pseudomonadota</taxon>
        <taxon>Alphaproteobacteria</taxon>
        <taxon>Parvularculales</taxon>
        <taxon>Parvularculaceae</taxon>
        <taxon>Hyphococcus</taxon>
    </lineage>
</organism>
<feature type="chain" id="PRO_5042097449" evidence="1">
    <location>
        <begin position="29"/>
        <end position="352"/>
    </location>
</feature>
<dbReference type="AlphaFoldDB" id="A0AAE9ZB54"/>
<dbReference type="InterPro" id="IPR006311">
    <property type="entry name" value="TAT_signal"/>
</dbReference>
<keyword evidence="1" id="KW-0732">Signal</keyword>
<dbReference type="Gene3D" id="2.120.10.80">
    <property type="entry name" value="Kelch-type beta propeller"/>
    <property type="match status" value="2"/>
</dbReference>
<accession>A0AAE9ZB54</accession>
<gene>
    <name evidence="2" type="ORF">PUV54_15035</name>
</gene>
<name>A0AAE9ZB54_9PROT</name>
<dbReference type="InterPro" id="IPR011043">
    <property type="entry name" value="Gal_Oxase/kelch_b-propeller"/>
</dbReference>
<dbReference type="InterPro" id="IPR052392">
    <property type="entry name" value="Kelch-BTB_domain-containing"/>
</dbReference>
<dbReference type="SMART" id="SM00612">
    <property type="entry name" value="Kelch"/>
    <property type="match status" value="5"/>
</dbReference>